<dbReference type="STRING" id="48709.A0A1D2M176"/>
<keyword evidence="3" id="KW-1185">Reference proteome</keyword>
<accession>A0A1D2M176</accession>
<gene>
    <name evidence="2" type="ORF">Ocin01_19978</name>
</gene>
<evidence type="ECO:0000313" key="3">
    <source>
        <dbReference type="Proteomes" id="UP000094527"/>
    </source>
</evidence>
<organism evidence="2 3">
    <name type="scientific">Orchesella cincta</name>
    <name type="common">Springtail</name>
    <name type="synonym">Podura cincta</name>
    <dbReference type="NCBI Taxonomy" id="48709"/>
    <lineage>
        <taxon>Eukaryota</taxon>
        <taxon>Metazoa</taxon>
        <taxon>Ecdysozoa</taxon>
        <taxon>Arthropoda</taxon>
        <taxon>Hexapoda</taxon>
        <taxon>Collembola</taxon>
        <taxon>Entomobryomorpha</taxon>
        <taxon>Entomobryoidea</taxon>
        <taxon>Orchesellidae</taxon>
        <taxon>Orchesellinae</taxon>
        <taxon>Orchesella</taxon>
    </lineage>
</organism>
<dbReference type="EMBL" id="LJIJ01007578">
    <property type="protein sequence ID" value="ODM86704.1"/>
    <property type="molecule type" value="Genomic_DNA"/>
</dbReference>
<dbReference type="InterPro" id="IPR035940">
    <property type="entry name" value="CAP_sf"/>
</dbReference>
<feature type="domain" description="SCP" evidence="1">
    <location>
        <begin position="77"/>
        <end position="170"/>
    </location>
</feature>
<dbReference type="Proteomes" id="UP000094527">
    <property type="component" value="Unassembled WGS sequence"/>
</dbReference>
<proteinExistence type="predicted"/>
<comment type="caution">
    <text evidence="2">The sequence shown here is derived from an EMBL/GenBank/DDBJ whole genome shotgun (WGS) entry which is preliminary data.</text>
</comment>
<dbReference type="InterPro" id="IPR014044">
    <property type="entry name" value="CAP_dom"/>
</dbReference>
<dbReference type="SMART" id="SM00198">
    <property type="entry name" value="SCP"/>
    <property type="match status" value="1"/>
</dbReference>
<dbReference type="Gene3D" id="3.40.33.10">
    <property type="entry name" value="CAP"/>
    <property type="match status" value="1"/>
</dbReference>
<evidence type="ECO:0000259" key="1">
    <source>
        <dbReference type="SMART" id="SM00198"/>
    </source>
</evidence>
<name>A0A1D2M176_ORCCI</name>
<protein>
    <submittedName>
        <fullName evidence="2">Golgi-associated plant pathogenesis-related protein 1</fullName>
    </submittedName>
</protein>
<dbReference type="Pfam" id="PF00188">
    <property type="entry name" value="CAP"/>
    <property type="match status" value="1"/>
</dbReference>
<dbReference type="AlphaFoldDB" id="A0A1D2M176"/>
<feature type="non-terminal residue" evidence="2">
    <location>
        <position position="1"/>
    </location>
</feature>
<reference evidence="2 3" key="1">
    <citation type="journal article" date="2016" name="Genome Biol. Evol.">
        <title>Gene Family Evolution Reflects Adaptation to Soil Environmental Stressors in the Genome of the Collembolan Orchesella cincta.</title>
        <authorList>
            <person name="Faddeeva-Vakhrusheva A."/>
            <person name="Derks M.F."/>
            <person name="Anvar S.Y."/>
            <person name="Agamennone V."/>
            <person name="Suring W."/>
            <person name="Smit S."/>
            <person name="van Straalen N.M."/>
            <person name="Roelofs D."/>
        </authorList>
    </citation>
    <scope>NUCLEOTIDE SEQUENCE [LARGE SCALE GENOMIC DNA]</scope>
    <source>
        <tissue evidence="2">Mixed pool</tissue>
    </source>
</reference>
<dbReference type="SUPFAM" id="SSF55797">
    <property type="entry name" value="PR-1-like"/>
    <property type="match status" value="1"/>
</dbReference>
<sequence length="173" mass="19518">IFSVNTQENCIIASENGVFNGRSERIAPGTPCHPHLSSFQFNDVISSFRLYGGESSLSSAFPNPPPTPNSGSNNNNLGNDFWRLAIHRTAQRYAEYLANSDKFEQSNNDKYGENLAYTSTKSNKEAVVDAVRRWYNEIQLYNYNHHGFNTATGHFTARLESYHTCRNRSGLDL</sequence>
<evidence type="ECO:0000313" key="2">
    <source>
        <dbReference type="EMBL" id="ODM86704.1"/>
    </source>
</evidence>